<accession>A0ABR3FEV3</accession>
<feature type="region of interest" description="Disordered" evidence="5">
    <location>
        <begin position="321"/>
        <end position="364"/>
    </location>
</feature>
<evidence type="ECO:0000256" key="3">
    <source>
        <dbReference type="ARBA" id="ARBA00022833"/>
    </source>
</evidence>
<proteinExistence type="predicted"/>
<keyword evidence="8" id="KW-1185">Reference proteome</keyword>
<dbReference type="PROSITE" id="PS50865">
    <property type="entry name" value="ZF_MYND_2"/>
    <property type="match status" value="1"/>
</dbReference>
<keyword evidence="1" id="KW-0479">Metal-binding</keyword>
<keyword evidence="2 4" id="KW-0863">Zinc-finger</keyword>
<protein>
    <recommendedName>
        <fullName evidence="6">MYND-type domain-containing protein</fullName>
    </recommendedName>
</protein>
<dbReference type="Proteomes" id="UP001465976">
    <property type="component" value="Unassembled WGS sequence"/>
</dbReference>
<evidence type="ECO:0000313" key="8">
    <source>
        <dbReference type="Proteomes" id="UP001465976"/>
    </source>
</evidence>
<comment type="caution">
    <text evidence="7">The sequence shown here is derived from an EMBL/GenBank/DDBJ whole genome shotgun (WGS) entry which is preliminary data.</text>
</comment>
<evidence type="ECO:0000256" key="2">
    <source>
        <dbReference type="ARBA" id="ARBA00022771"/>
    </source>
</evidence>
<feature type="domain" description="MYND-type" evidence="6">
    <location>
        <begin position="283"/>
        <end position="323"/>
    </location>
</feature>
<dbReference type="SUPFAM" id="SSF144232">
    <property type="entry name" value="HIT/MYND zinc finger-like"/>
    <property type="match status" value="1"/>
</dbReference>
<evidence type="ECO:0000256" key="1">
    <source>
        <dbReference type="ARBA" id="ARBA00022723"/>
    </source>
</evidence>
<dbReference type="SUPFAM" id="SSF48403">
    <property type="entry name" value="Ankyrin repeat"/>
    <property type="match status" value="1"/>
</dbReference>
<evidence type="ECO:0000259" key="6">
    <source>
        <dbReference type="PROSITE" id="PS50865"/>
    </source>
</evidence>
<gene>
    <name evidence="7" type="ORF">V5O48_008083</name>
</gene>
<sequence>MPVTPIRTPNQAPSHVQALGNLVGYHSSGRSLEELKESNDILSGGESQRLRSYCTSQVMDPNDDLDPFGKLAFWGRTESVKADIEVRLRNYESLPREAQLERVAQEISNLRYGPNRTPIMNCILQARFLVPERRQEQLETARYILDTFAPVASKVDIVDTPDLAGTTALSHAISTKPTFDPEFAQVLWEAGANINKRNRYGATPAHEFCMIWKPQDRAIVNLARQALEWFLSHGGNPDIADGDGMKPSSMILRISVIERGMQTILNDHQAKRKQREKEPKGACLACGEENKKLMQCSRCQTARYCSPPRKCQVADWPCHKKACGDKHSQASSSKGKSTSAGAGGKSSQKSQQPQGFNYLGMQLS</sequence>
<reference evidence="7 8" key="1">
    <citation type="submission" date="2024-02" db="EMBL/GenBank/DDBJ databases">
        <title>A draft genome for the cacao thread blight pathogen Marasmius crinis-equi.</title>
        <authorList>
            <person name="Cohen S.P."/>
            <person name="Baruah I.K."/>
            <person name="Amoako-Attah I."/>
            <person name="Bukari Y."/>
            <person name="Meinhardt L.W."/>
            <person name="Bailey B.A."/>
        </authorList>
    </citation>
    <scope>NUCLEOTIDE SEQUENCE [LARGE SCALE GENOMIC DNA]</scope>
    <source>
        <strain evidence="7 8">GH-76</strain>
    </source>
</reference>
<name>A0ABR3FEV3_9AGAR</name>
<dbReference type="Pfam" id="PF01753">
    <property type="entry name" value="zf-MYND"/>
    <property type="match status" value="1"/>
</dbReference>
<dbReference type="Gene3D" id="1.25.40.20">
    <property type="entry name" value="Ankyrin repeat-containing domain"/>
    <property type="match status" value="1"/>
</dbReference>
<keyword evidence="3" id="KW-0862">Zinc</keyword>
<evidence type="ECO:0000256" key="5">
    <source>
        <dbReference type="SAM" id="MobiDB-lite"/>
    </source>
</evidence>
<dbReference type="EMBL" id="JBAHYK010000453">
    <property type="protein sequence ID" value="KAL0573866.1"/>
    <property type="molecule type" value="Genomic_DNA"/>
</dbReference>
<evidence type="ECO:0000313" key="7">
    <source>
        <dbReference type="EMBL" id="KAL0573866.1"/>
    </source>
</evidence>
<evidence type="ECO:0000256" key="4">
    <source>
        <dbReference type="PROSITE-ProRule" id="PRU00134"/>
    </source>
</evidence>
<dbReference type="InterPro" id="IPR036770">
    <property type="entry name" value="Ankyrin_rpt-contain_sf"/>
</dbReference>
<dbReference type="Gene3D" id="6.10.140.2220">
    <property type="match status" value="1"/>
</dbReference>
<dbReference type="InterPro" id="IPR002893">
    <property type="entry name" value="Znf_MYND"/>
</dbReference>
<organism evidence="7 8">
    <name type="scientific">Marasmius crinis-equi</name>
    <dbReference type="NCBI Taxonomy" id="585013"/>
    <lineage>
        <taxon>Eukaryota</taxon>
        <taxon>Fungi</taxon>
        <taxon>Dikarya</taxon>
        <taxon>Basidiomycota</taxon>
        <taxon>Agaricomycotina</taxon>
        <taxon>Agaricomycetes</taxon>
        <taxon>Agaricomycetidae</taxon>
        <taxon>Agaricales</taxon>
        <taxon>Marasmiineae</taxon>
        <taxon>Marasmiaceae</taxon>
        <taxon>Marasmius</taxon>
    </lineage>
</organism>
<feature type="compositionally biased region" description="Low complexity" evidence="5">
    <location>
        <begin position="329"/>
        <end position="352"/>
    </location>
</feature>